<keyword evidence="3" id="KW-1185">Reference proteome</keyword>
<name>A0AAV1NJL2_SCOSC</name>
<evidence type="ECO:0000313" key="3">
    <source>
        <dbReference type="Proteomes" id="UP001314229"/>
    </source>
</evidence>
<feature type="region of interest" description="Disordered" evidence="1">
    <location>
        <begin position="96"/>
        <end position="175"/>
    </location>
</feature>
<dbReference type="AlphaFoldDB" id="A0AAV1NJL2"/>
<organism evidence="2 3">
    <name type="scientific">Scomber scombrus</name>
    <name type="common">Atlantic mackerel</name>
    <name type="synonym">Scomber vernalis</name>
    <dbReference type="NCBI Taxonomy" id="13677"/>
    <lineage>
        <taxon>Eukaryota</taxon>
        <taxon>Metazoa</taxon>
        <taxon>Chordata</taxon>
        <taxon>Craniata</taxon>
        <taxon>Vertebrata</taxon>
        <taxon>Euteleostomi</taxon>
        <taxon>Actinopterygii</taxon>
        <taxon>Neopterygii</taxon>
        <taxon>Teleostei</taxon>
        <taxon>Neoteleostei</taxon>
        <taxon>Acanthomorphata</taxon>
        <taxon>Pelagiaria</taxon>
        <taxon>Scombriformes</taxon>
        <taxon>Scombridae</taxon>
        <taxon>Scomber</taxon>
    </lineage>
</organism>
<feature type="compositionally biased region" description="Polar residues" evidence="1">
    <location>
        <begin position="102"/>
        <end position="113"/>
    </location>
</feature>
<protein>
    <submittedName>
        <fullName evidence="2">Uncharacterized protein si:dkey-106l3.7 isoform X2</fullName>
    </submittedName>
</protein>
<sequence length="465" mass="52827">MGYGMTDDRERRGEGIEADHRGCFEFSSNHQLTSANDKATWVVLTTDHLPVAVAVRTCEGQRGKPSEMNLYRSFGNLMEAWITERNSCSDSVWLENHEEDSPTSSDMGTNLRSESVDSGVETASSDTSFPVTSSSISTDNAEIDAFSPTSTSQSPLLSSPVPSSSSSSSPHLFSSRAQEGSTALCLKVEQALQRTDCKRVKDNSEPVTVDVVLRRRPRASLLPKRHSSDLVRGQRSQRFGLRSTVNPSAPVRQMSEHRRPMSTSFEKQPVQTRSEVLGEEVRTGLSPGLEYLEQICQMLEEIARQQMHNHALQMEMDALREHQDMQALKEDLSSCQRLENEVEERVFIEPQQRKDYPYRHFRQRSASYTSLETLHSRKLRVDCKGQHLSTDDLLKKAEEDYEKQECKKGDKNKTNKNWRLKIGSLRREDSGLGDAKSQQTQSSERNPTRRRLSQLFRRRRKTLPA</sequence>
<evidence type="ECO:0000313" key="2">
    <source>
        <dbReference type="EMBL" id="CAK6959378.1"/>
    </source>
</evidence>
<dbReference type="EMBL" id="CAWUFR010000039">
    <property type="protein sequence ID" value="CAK6959378.1"/>
    <property type="molecule type" value="Genomic_DNA"/>
</dbReference>
<gene>
    <name evidence="2" type="ORF">FSCOSCO3_A019188</name>
</gene>
<feature type="region of interest" description="Disordered" evidence="1">
    <location>
        <begin position="403"/>
        <end position="465"/>
    </location>
</feature>
<feature type="compositionally biased region" description="Low complexity" evidence="1">
    <location>
        <begin position="147"/>
        <end position="175"/>
    </location>
</feature>
<feature type="compositionally biased region" description="Low complexity" evidence="1">
    <location>
        <begin position="124"/>
        <end position="138"/>
    </location>
</feature>
<reference evidence="2 3" key="1">
    <citation type="submission" date="2024-01" db="EMBL/GenBank/DDBJ databases">
        <authorList>
            <person name="Alioto T."/>
            <person name="Alioto T."/>
            <person name="Gomez Garrido J."/>
        </authorList>
    </citation>
    <scope>NUCLEOTIDE SEQUENCE [LARGE SCALE GENOMIC DNA]</scope>
</reference>
<accession>A0AAV1NJL2</accession>
<feature type="compositionally biased region" description="Basic and acidic residues" evidence="1">
    <location>
        <begin position="403"/>
        <end position="413"/>
    </location>
</feature>
<comment type="caution">
    <text evidence="2">The sequence shown here is derived from an EMBL/GenBank/DDBJ whole genome shotgun (WGS) entry which is preliminary data.</text>
</comment>
<feature type="region of interest" description="Disordered" evidence="1">
    <location>
        <begin position="252"/>
        <end position="275"/>
    </location>
</feature>
<evidence type="ECO:0000256" key="1">
    <source>
        <dbReference type="SAM" id="MobiDB-lite"/>
    </source>
</evidence>
<feature type="compositionally biased region" description="Basic residues" evidence="1">
    <location>
        <begin position="448"/>
        <end position="465"/>
    </location>
</feature>
<feature type="compositionally biased region" description="Polar residues" evidence="1">
    <location>
        <begin position="436"/>
        <end position="445"/>
    </location>
</feature>
<feature type="compositionally biased region" description="Polar residues" evidence="1">
    <location>
        <begin position="261"/>
        <end position="274"/>
    </location>
</feature>
<dbReference type="Proteomes" id="UP001314229">
    <property type="component" value="Unassembled WGS sequence"/>
</dbReference>
<proteinExistence type="predicted"/>